<feature type="domain" description="Smf/DprA SLOG" evidence="2">
    <location>
        <begin position="83"/>
        <end position="291"/>
    </location>
</feature>
<dbReference type="InterPro" id="IPR003488">
    <property type="entry name" value="DprA"/>
</dbReference>
<dbReference type="GO" id="GO:0009294">
    <property type="term" value="P:DNA-mediated transformation"/>
    <property type="evidence" value="ECO:0007669"/>
    <property type="project" value="InterPro"/>
</dbReference>
<dbReference type="Gene3D" id="3.40.50.450">
    <property type="match status" value="1"/>
</dbReference>
<dbReference type="Pfam" id="PF02481">
    <property type="entry name" value="DNA_processg_A"/>
    <property type="match status" value="1"/>
</dbReference>
<accession>A0A1J1E3P3</accession>
<dbReference type="InterPro" id="IPR010994">
    <property type="entry name" value="RuvA_2-like"/>
</dbReference>
<dbReference type="SUPFAM" id="SSF102405">
    <property type="entry name" value="MCP/YpsA-like"/>
    <property type="match status" value="1"/>
</dbReference>
<dbReference type="NCBIfam" id="TIGR00732">
    <property type="entry name" value="dprA"/>
    <property type="match status" value="1"/>
</dbReference>
<protein>
    <submittedName>
        <fullName evidence="4">DNA processing protein DprA</fullName>
    </submittedName>
</protein>
<dbReference type="InterPro" id="IPR057666">
    <property type="entry name" value="DrpA_SLOG"/>
</dbReference>
<feature type="domain" description="DprA winged helix" evidence="3">
    <location>
        <begin position="306"/>
        <end position="363"/>
    </location>
</feature>
<dbReference type="InterPro" id="IPR041614">
    <property type="entry name" value="DprA_WH"/>
</dbReference>
<keyword evidence="5" id="KW-1185">Reference proteome</keyword>
<dbReference type="AlphaFoldDB" id="A0A1J1E3P3"/>
<evidence type="ECO:0000259" key="3">
    <source>
        <dbReference type="Pfam" id="PF17782"/>
    </source>
</evidence>
<dbReference type="PANTHER" id="PTHR43022">
    <property type="entry name" value="PROTEIN SMF"/>
    <property type="match status" value="1"/>
</dbReference>
<dbReference type="PANTHER" id="PTHR43022:SF1">
    <property type="entry name" value="PROTEIN SMF"/>
    <property type="match status" value="1"/>
</dbReference>
<dbReference type="Proteomes" id="UP000243197">
    <property type="component" value="Chromosome"/>
</dbReference>
<evidence type="ECO:0000313" key="4">
    <source>
        <dbReference type="EMBL" id="BAV94668.1"/>
    </source>
</evidence>
<organism evidence="4 5">
    <name type="scientific">Ichthyobacterium seriolicida</name>
    <dbReference type="NCBI Taxonomy" id="242600"/>
    <lineage>
        <taxon>Bacteria</taxon>
        <taxon>Pseudomonadati</taxon>
        <taxon>Bacteroidota</taxon>
        <taxon>Flavobacteriia</taxon>
        <taxon>Flavobacteriales</taxon>
        <taxon>Ichthyobacteriaceae</taxon>
        <taxon>Ichthyobacterium</taxon>
    </lineage>
</organism>
<sequence length="369" mass="41765">MANNETLYTLALKFSKDIGDITARKLIEACGSASEVFSENKEYLYKIPNINKRAIYSLTRQSKDSLVKAEKEIEISLKKNIDIWTISDKRYPKNLRHCHDAPVLLFTKGNIDINKKKILSVVGTRKMTSYGRDFCKKIIGDIKRQDLVIVSGMAYGVDICAHEQTLNNNLLAVAILGHGLNEIYPKAHYKEAMEIAEKGLLITEFPFYTSPKRENFPKRNRIIAGISEGIVVVESPLKGGAIITADLSNSYNREVFAVPGRSTDLYSQGCNWLISKNKANIFYSYEDMEKHLNWDCYTNDNTQIKPTEISLNKDEEDIISLLQSKGKLQIDQIVILSKKPSHIILDIMFNLELKGLITSSPGKFFESKI</sequence>
<proteinExistence type="inferred from homology"/>
<evidence type="ECO:0000313" key="5">
    <source>
        <dbReference type="Proteomes" id="UP000243197"/>
    </source>
</evidence>
<reference evidence="4 5" key="1">
    <citation type="submission" date="2014-03" db="EMBL/GenBank/DDBJ databases">
        <title>complete genome sequence of Flavobacteriaceae bacterium JBKA-6.</title>
        <authorList>
            <person name="Takano T."/>
            <person name="Nakamura Y."/>
            <person name="Takuma S."/>
            <person name="Yasuike M."/>
            <person name="Matsuyama T."/>
            <person name="Sakai T."/>
            <person name="Fujiwara A."/>
            <person name="Kimoto K."/>
            <person name="Fukuda Y."/>
            <person name="Kondo H."/>
            <person name="Hirono I."/>
            <person name="Nakayasu C."/>
        </authorList>
    </citation>
    <scope>NUCLEOTIDE SEQUENCE [LARGE SCALE GENOMIC DNA]</scope>
    <source>
        <strain evidence="4 5">JBKA-6</strain>
    </source>
</reference>
<evidence type="ECO:0000256" key="1">
    <source>
        <dbReference type="ARBA" id="ARBA00006525"/>
    </source>
</evidence>
<comment type="similarity">
    <text evidence="1">Belongs to the DprA/Smf family.</text>
</comment>
<dbReference type="SUPFAM" id="SSF47781">
    <property type="entry name" value="RuvA domain 2-like"/>
    <property type="match status" value="1"/>
</dbReference>
<dbReference type="RefSeq" id="WP_157776912.1">
    <property type="nucleotide sequence ID" value="NZ_AP014564.1"/>
</dbReference>
<dbReference type="KEGG" id="ise:JBKA6_0655"/>
<evidence type="ECO:0000259" key="2">
    <source>
        <dbReference type="Pfam" id="PF02481"/>
    </source>
</evidence>
<dbReference type="Pfam" id="PF17782">
    <property type="entry name" value="WHD_DprA"/>
    <property type="match status" value="1"/>
</dbReference>
<dbReference type="EMBL" id="AP014564">
    <property type="protein sequence ID" value="BAV94668.1"/>
    <property type="molecule type" value="Genomic_DNA"/>
</dbReference>
<name>A0A1J1E3P3_9FLAO</name>
<dbReference type="OrthoDB" id="9785707at2"/>
<gene>
    <name evidence="4" type="ORF">JBKA6_0655</name>
</gene>